<accession>A0A2Z6QCD8</accession>
<evidence type="ECO:0000313" key="1">
    <source>
        <dbReference type="EMBL" id="GBB87870.1"/>
    </source>
</evidence>
<protein>
    <submittedName>
        <fullName evidence="1">Uncharacterized protein</fullName>
    </submittedName>
</protein>
<organism evidence="1 2">
    <name type="scientific">Rhizophagus clarus</name>
    <dbReference type="NCBI Taxonomy" id="94130"/>
    <lineage>
        <taxon>Eukaryota</taxon>
        <taxon>Fungi</taxon>
        <taxon>Fungi incertae sedis</taxon>
        <taxon>Mucoromycota</taxon>
        <taxon>Glomeromycotina</taxon>
        <taxon>Glomeromycetes</taxon>
        <taxon>Glomerales</taxon>
        <taxon>Glomeraceae</taxon>
        <taxon>Rhizophagus</taxon>
    </lineage>
</organism>
<feature type="non-terminal residue" evidence="1">
    <location>
        <position position="1"/>
    </location>
</feature>
<dbReference type="Proteomes" id="UP000247702">
    <property type="component" value="Unassembled WGS sequence"/>
</dbReference>
<name>A0A2Z6QCD8_9GLOM</name>
<comment type="caution">
    <text evidence="1">The sequence shown here is derived from an EMBL/GenBank/DDBJ whole genome shotgun (WGS) entry which is preliminary data.</text>
</comment>
<proteinExistence type="predicted"/>
<gene>
    <name evidence="1" type="ORF">RclHR1_14370001</name>
</gene>
<evidence type="ECO:0000313" key="2">
    <source>
        <dbReference type="Proteomes" id="UP000247702"/>
    </source>
</evidence>
<dbReference type="AlphaFoldDB" id="A0A2Z6QCD8"/>
<keyword evidence="2" id="KW-1185">Reference proteome</keyword>
<sequence>LERSVLASSNSRYLLPEYRSTQSTFYITRFFTPPSQDRRQKEWVAVQLDTTWLIGQITNKCFNECKGLYAIDLYREVHFDHTRNCSFVNDKDTHTVVRPKDSFIMFQLNITFSNAQETPYWIIHSPLWFIGYDQNTFKDYIATIDGDNH</sequence>
<reference evidence="1 2" key="1">
    <citation type="submission" date="2017-11" db="EMBL/GenBank/DDBJ databases">
        <title>The genome of Rhizophagus clarus HR1 reveals common genetic basis of auxotrophy among arbuscular mycorrhizal fungi.</title>
        <authorList>
            <person name="Kobayashi Y."/>
        </authorList>
    </citation>
    <scope>NUCLEOTIDE SEQUENCE [LARGE SCALE GENOMIC DNA]</scope>
    <source>
        <strain evidence="1 2">HR1</strain>
    </source>
</reference>
<dbReference type="EMBL" id="BEXD01000488">
    <property type="protein sequence ID" value="GBB87870.1"/>
    <property type="molecule type" value="Genomic_DNA"/>
</dbReference>